<name>A0A127K7T1_9RHOO</name>
<evidence type="ECO:0000256" key="4">
    <source>
        <dbReference type="ARBA" id="ARBA00024346"/>
    </source>
</evidence>
<dbReference type="InterPro" id="IPR016633">
    <property type="entry name" value="EarP"/>
</dbReference>
<evidence type="ECO:0000313" key="9">
    <source>
        <dbReference type="Proteomes" id="UP000036902"/>
    </source>
</evidence>
<evidence type="ECO:0000313" key="8">
    <source>
        <dbReference type="EMBL" id="AMO38030.1"/>
    </source>
</evidence>
<keyword evidence="1" id="KW-0328">Glycosyltransferase</keyword>
<keyword evidence="2" id="KW-0808">Transferase</keyword>
<evidence type="ECO:0000256" key="1">
    <source>
        <dbReference type="ARBA" id="ARBA00022676"/>
    </source>
</evidence>
<dbReference type="Pfam" id="PF10093">
    <property type="entry name" value="EarP"/>
    <property type="match status" value="1"/>
</dbReference>
<dbReference type="GO" id="GO:0106361">
    <property type="term" value="F:protein-arginine rhamnosyltransferase activity"/>
    <property type="evidence" value="ECO:0007669"/>
    <property type="project" value="InterPro"/>
</dbReference>
<dbReference type="Proteomes" id="UP000036902">
    <property type="component" value="Chromosome"/>
</dbReference>
<comment type="function">
    <text evidence="3">Protein-arginine rhamnosyltransferase that catalyzes the transfer of a single rhamnose to elongation factor P (EF-P) on 'Lys-32', a modification required for EF-P-dependent rescue of polyproline stalled ribosomes.</text>
</comment>
<comment type="catalytic activity">
    <reaction evidence="7">
        <text>dTDP-beta-L-rhamnose + L-arginyl-[protein] = N(omega)-(alpha-L-rhamnosyl)-L-arginyl-[protein] + dTDP + H(+)</text>
        <dbReference type="Rhea" id="RHEA:66692"/>
        <dbReference type="Rhea" id="RHEA-COMP:10532"/>
        <dbReference type="Rhea" id="RHEA-COMP:17096"/>
        <dbReference type="ChEBI" id="CHEBI:15378"/>
        <dbReference type="ChEBI" id="CHEBI:29965"/>
        <dbReference type="ChEBI" id="CHEBI:57510"/>
        <dbReference type="ChEBI" id="CHEBI:58369"/>
        <dbReference type="ChEBI" id="CHEBI:167445"/>
    </reaction>
    <physiologicalReaction direction="left-to-right" evidence="7">
        <dbReference type="Rhea" id="RHEA:66693"/>
    </physiologicalReaction>
</comment>
<sequence>MQSVHRSSALNWEIFCQVVDNFGDIGVCWRLARDLAARTGSQVRLWVDDWTVLTRICPEARTLDPQQGGRVAGVDLRQWTDPFPRVAPADVVIEAFACEIPEAHLQAMAARTPVPVWINLEYLSAEDWVAGCHALASPHPRLPLVKHFFFPGFDEGTGGLLREPDLLARRDAFRADSAGRGDWLARRGVLAGHDETCVSLFAYEQARLPGLIRLWTQGAQRLHVLVPEGRVLGDVERALGRTALKVGDCIHEGSLSVHVLPFTDQDGYDELLWACDLNFVRGEDSFVRAQWAGVPCVWQIYPQDEDAHFDKLEAFMARYLAGAALPEAEAFGAFWRAWNGRGDPAAAWPAFAAALPGLQRRAARWCDDLARQSDLVSRLTGFCSHIPAVAG</sequence>
<dbReference type="PIRSF" id="PIRSF015557">
    <property type="entry name" value="UCP015557"/>
    <property type="match status" value="1"/>
</dbReference>
<organism evidence="8 9">
    <name type="scientific">Thauera humireducens</name>
    <dbReference type="NCBI Taxonomy" id="1134435"/>
    <lineage>
        <taxon>Bacteria</taxon>
        <taxon>Pseudomonadati</taxon>
        <taxon>Pseudomonadota</taxon>
        <taxon>Betaproteobacteria</taxon>
        <taxon>Rhodocyclales</taxon>
        <taxon>Zoogloeaceae</taxon>
        <taxon>Thauera</taxon>
    </lineage>
</organism>
<evidence type="ECO:0000256" key="2">
    <source>
        <dbReference type="ARBA" id="ARBA00022679"/>
    </source>
</evidence>
<reference evidence="9" key="1">
    <citation type="submission" date="2016-03" db="EMBL/GenBank/DDBJ databases">
        <authorList>
            <person name="Ma C."/>
            <person name="Zhou S."/>
            <person name="Yang G."/>
        </authorList>
    </citation>
    <scope>NUCLEOTIDE SEQUENCE [LARGE SCALE GENOMIC DNA]</scope>
    <source>
        <strain evidence="9">SgZ-1</strain>
    </source>
</reference>
<dbReference type="KEGG" id="thu:AC731_014440"/>
<evidence type="ECO:0000256" key="7">
    <source>
        <dbReference type="ARBA" id="ARBA00048472"/>
    </source>
</evidence>
<keyword evidence="9" id="KW-1185">Reference proteome</keyword>
<dbReference type="NCBIfam" id="TIGR03837">
    <property type="entry name" value="efp_Arg_rhamno"/>
    <property type="match status" value="1"/>
</dbReference>
<gene>
    <name evidence="8" type="ORF">AC731_014440</name>
</gene>
<dbReference type="STRING" id="1134435.AC731_014440"/>
<proteinExistence type="inferred from homology"/>
<accession>A0A127K7T1</accession>
<dbReference type="EMBL" id="CP014646">
    <property type="protein sequence ID" value="AMO38030.1"/>
    <property type="molecule type" value="Genomic_DNA"/>
</dbReference>
<dbReference type="RefSeq" id="WP_048707083.1">
    <property type="nucleotide sequence ID" value="NZ_CP014646.1"/>
</dbReference>
<evidence type="ECO:0000256" key="3">
    <source>
        <dbReference type="ARBA" id="ARBA00024303"/>
    </source>
</evidence>
<protein>
    <recommendedName>
        <fullName evidence="5">Protein-arginine rhamnosyltransferase</fullName>
    </recommendedName>
    <alternativeName>
        <fullName evidence="6">EF-P arginine rhamnosyltransferase</fullName>
    </alternativeName>
</protein>
<comment type="similarity">
    <text evidence="4">Belongs to the glycosyltransferase 104 family.</text>
</comment>
<evidence type="ECO:0000256" key="5">
    <source>
        <dbReference type="ARBA" id="ARBA00024416"/>
    </source>
</evidence>
<evidence type="ECO:0000256" key="6">
    <source>
        <dbReference type="ARBA" id="ARBA00030025"/>
    </source>
</evidence>
<dbReference type="AlphaFoldDB" id="A0A127K7T1"/>